<feature type="transmembrane region" description="Helical" evidence="7">
    <location>
        <begin position="56"/>
        <end position="76"/>
    </location>
</feature>
<feature type="transmembrane region" description="Helical" evidence="7">
    <location>
        <begin position="250"/>
        <end position="268"/>
    </location>
</feature>
<dbReference type="GO" id="GO:0016020">
    <property type="term" value="C:membrane"/>
    <property type="evidence" value="ECO:0007669"/>
    <property type="project" value="UniProtKB-SubCell"/>
</dbReference>
<evidence type="ECO:0000256" key="6">
    <source>
        <dbReference type="SAM" id="MobiDB-lite"/>
    </source>
</evidence>
<keyword evidence="9" id="KW-1185">Reference proteome</keyword>
<feature type="transmembrane region" description="Helical" evidence="7">
    <location>
        <begin position="26"/>
        <end position="44"/>
    </location>
</feature>
<dbReference type="RefSeq" id="WP_088853770.1">
    <property type="nucleotide sequence ID" value="NZ_CP015102.1"/>
</dbReference>
<evidence type="ECO:0000313" key="9">
    <source>
        <dbReference type="Proteomes" id="UP000197418"/>
    </source>
</evidence>
<organism evidence="8 9">
    <name type="scientific">Thermococcus pacificus</name>
    <dbReference type="NCBI Taxonomy" id="71998"/>
    <lineage>
        <taxon>Archaea</taxon>
        <taxon>Methanobacteriati</taxon>
        <taxon>Methanobacteriota</taxon>
        <taxon>Thermococci</taxon>
        <taxon>Thermococcales</taxon>
        <taxon>Thermococcaceae</taxon>
        <taxon>Thermococcus</taxon>
    </lineage>
</organism>
<feature type="compositionally biased region" description="Pro residues" evidence="6">
    <location>
        <begin position="334"/>
        <end position="348"/>
    </location>
</feature>
<comment type="similarity">
    <text evidence="2">Belongs to the autoinducer-2 exporter (AI-2E) (TC 2.A.86) family.</text>
</comment>
<dbReference type="PANTHER" id="PTHR21716">
    <property type="entry name" value="TRANSMEMBRANE PROTEIN"/>
    <property type="match status" value="1"/>
</dbReference>
<dbReference type="Pfam" id="PF01594">
    <property type="entry name" value="AI-2E_transport"/>
    <property type="match status" value="1"/>
</dbReference>
<gene>
    <name evidence="8" type="ORF">A3L08_03800</name>
</gene>
<dbReference type="KEGG" id="tpaf:A3L08_03800"/>
<evidence type="ECO:0000256" key="7">
    <source>
        <dbReference type="SAM" id="Phobius"/>
    </source>
</evidence>
<dbReference type="AlphaFoldDB" id="A0A218P6V1"/>
<feature type="transmembrane region" description="Helical" evidence="7">
    <location>
        <begin position="189"/>
        <end position="210"/>
    </location>
</feature>
<feature type="region of interest" description="Disordered" evidence="6">
    <location>
        <begin position="329"/>
        <end position="348"/>
    </location>
</feature>
<evidence type="ECO:0000313" key="8">
    <source>
        <dbReference type="EMBL" id="ASJ06512.1"/>
    </source>
</evidence>
<dbReference type="OrthoDB" id="137390at2157"/>
<proteinExistence type="inferred from homology"/>
<dbReference type="InterPro" id="IPR002549">
    <property type="entry name" value="AI-2E-like"/>
</dbReference>
<dbReference type="Proteomes" id="UP000197418">
    <property type="component" value="Chromosome"/>
</dbReference>
<evidence type="ECO:0000256" key="4">
    <source>
        <dbReference type="ARBA" id="ARBA00022989"/>
    </source>
</evidence>
<keyword evidence="4 7" id="KW-1133">Transmembrane helix</keyword>
<keyword evidence="3 7" id="KW-0812">Transmembrane</keyword>
<evidence type="ECO:0000256" key="2">
    <source>
        <dbReference type="ARBA" id="ARBA00009773"/>
    </source>
</evidence>
<keyword evidence="5 7" id="KW-0472">Membrane</keyword>
<evidence type="ECO:0000256" key="1">
    <source>
        <dbReference type="ARBA" id="ARBA00004141"/>
    </source>
</evidence>
<evidence type="ECO:0000256" key="3">
    <source>
        <dbReference type="ARBA" id="ARBA00022692"/>
    </source>
</evidence>
<dbReference type="EMBL" id="CP015102">
    <property type="protein sequence ID" value="ASJ06512.1"/>
    <property type="molecule type" value="Genomic_DNA"/>
</dbReference>
<comment type="subcellular location">
    <subcellularLocation>
        <location evidence="1">Membrane</location>
        <topology evidence="1">Multi-pass membrane protein</topology>
    </subcellularLocation>
</comment>
<feature type="transmembrane region" description="Helical" evidence="7">
    <location>
        <begin position="5"/>
        <end position="20"/>
    </location>
</feature>
<feature type="transmembrane region" description="Helical" evidence="7">
    <location>
        <begin position="216"/>
        <end position="238"/>
    </location>
</feature>
<evidence type="ECO:0000256" key="5">
    <source>
        <dbReference type="ARBA" id="ARBA00023136"/>
    </source>
</evidence>
<dbReference type="PANTHER" id="PTHR21716:SF71">
    <property type="entry name" value="TRANSPORT PROTEIN MJ1177-RELATED"/>
    <property type="match status" value="1"/>
</dbReference>
<feature type="transmembrane region" description="Helical" evidence="7">
    <location>
        <begin position="288"/>
        <end position="319"/>
    </location>
</feature>
<accession>A0A218P6V1</accession>
<feature type="transmembrane region" description="Helical" evidence="7">
    <location>
        <begin position="132"/>
        <end position="150"/>
    </location>
</feature>
<sequence>MRTETIAWSIAVIIILYIAWKTVSPLVTPIFFGVVLAYASYPIHRRLAVRTGKKESAALLTLVTVGLGGMVTFELIKISVQVAVSFYNSTVDVFSWIMAQPLPQDVLEFIQRFFNQLIPRLSEYISRGAFSLPMYLLQLLVFLLTFYYTLAYSGEIYRQIVLSLPERNRHIGEEILESLNKTLGALVRAWLVLNVIKGALMTIGFIIFGVSDLYTAIVAGFLTFLFSFIPLFEGWMIWLAATAYFAVNGAYLRAVGIALYGLFLVSPMPDYTVRPMMVARDTNLDETLVFIGMIGGTWAMGVKGLIIGPIVLNLLLVLLKEWKRIVSAKEPSHQPSPSPSAPSPHPQD</sequence>
<reference evidence="8 9" key="1">
    <citation type="submission" date="2016-04" db="EMBL/GenBank/DDBJ databases">
        <title>Complete genome sequence of Thermococcus pacificus type strain P4.</title>
        <authorList>
            <person name="Oger P.M."/>
        </authorList>
    </citation>
    <scope>NUCLEOTIDE SEQUENCE [LARGE SCALE GENOMIC DNA]</scope>
    <source>
        <strain evidence="8 9">P-4</strain>
    </source>
</reference>
<dbReference type="GeneID" id="33315365"/>
<protein>
    <submittedName>
        <fullName evidence="8">AI-2E family transporter</fullName>
    </submittedName>
</protein>
<name>A0A218P6V1_9EURY</name>